<name>A0A0G0HZ07_9BACT</name>
<dbReference type="AlphaFoldDB" id="A0A0G0HZ07"/>
<protein>
    <recommendedName>
        <fullName evidence="4">POTRA domain-containing protein</fullName>
    </recommendedName>
</protein>
<accession>A0A0G0HZ07</accession>
<dbReference type="Proteomes" id="UP000034603">
    <property type="component" value="Unassembled WGS sequence"/>
</dbReference>
<comment type="caution">
    <text evidence="2">The sequence shown here is derived from an EMBL/GenBank/DDBJ whole genome shotgun (WGS) entry which is preliminary data.</text>
</comment>
<reference evidence="2 3" key="1">
    <citation type="journal article" date="2015" name="Nature">
        <title>rRNA introns, odd ribosomes, and small enigmatic genomes across a large radiation of phyla.</title>
        <authorList>
            <person name="Brown C.T."/>
            <person name="Hug L.A."/>
            <person name="Thomas B.C."/>
            <person name="Sharon I."/>
            <person name="Castelle C.J."/>
            <person name="Singh A."/>
            <person name="Wilkins M.J."/>
            <person name="Williams K.H."/>
            <person name="Banfield J.F."/>
        </authorList>
    </citation>
    <scope>NUCLEOTIDE SEQUENCE [LARGE SCALE GENOMIC DNA]</scope>
</reference>
<keyword evidence="1" id="KW-0812">Transmembrane</keyword>
<sequence length="257" mass="29475">MVRNILFAHKQFRNKSKRFRILPGKVIKKIIVGFLFAFLIFPIVIVAWKQLLVKNIYCFESNIACREGFGDNFRAYLNNSPTESISGIKKLLRQNDLLKSYKVSYVFPSTVKVNVEFKSPVIAVKGDSNWFALLDIDGTVLELTESTNIKKLEVKGGLPNIGEKVPKNIYFGCLLYEKISKILEIESFKIEDDRINLILKNTGILYIFPLDGDSDYLTGAINLIVSRLNNPDKETTIEKSEIKEIDFRFKNPVIRKK</sequence>
<proteinExistence type="predicted"/>
<evidence type="ECO:0000313" key="3">
    <source>
        <dbReference type="Proteomes" id="UP000034603"/>
    </source>
</evidence>
<evidence type="ECO:0000313" key="2">
    <source>
        <dbReference type="EMBL" id="KKQ43880.1"/>
    </source>
</evidence>
<feature type="transmembrane region" description="Helical" evidence="1">
    <location>
        <begin position="26"/>
        <end position="48"/>
    </location>
</feature>
<evidence type="ECO:0000256" key="1">
    <source>
        <dbReference type="SAM" id="Phobius"/>
    </source>
</evidence>
<gene>
    <name evidence="2" type="ORF">US62_C0040G0024</name>
</gene>
<dbReference type="EMBL" id="LBTR01000040">
    <property type="protein sequence ID" value="KKQ43880.1"/>
    <property type="molecule type" value="Genomic_DNA"/>
</dbReference>
<keyword evidence="1" id="KW-1133">Transmembrane helix</keyword>
<organism evidence="2 3">
    <name type="scientific">Candidatus Woesebacteria bacterium GW2011_GWA1_37_8</name>
    <dbReference type="NCBI Taxonomy" id="1618546"/>
    <lineage>
        <taxon>Bacteria</taxon>
        <taxon>Candidatus Woeseibacteriota</taxon>
    </lineage>
</organism>
<keyword evidence="1" id="KW-0472">Membrane</keyword>
<evidence type="ECO:0008006" key="4">
    <source>
        <dbReference type="Google" id="ProtNLM"/>
    </source>
</evidence>